<evidence type="ECO:0000313" key="3">
    <source>
        <dbReference type="Proteomes" id="UP000011134"/>
    </source>
</evidence>
<evidence type="ECO:0000313" key="2">
    <source>
        <dbReference type="EMBL" id="ELR64654.1"/>
    </source>
</evidence>
<gene>
    <name evidence="2" type="ORF">C942_02225</name>
</gene>
<dbReference type="PATRIC" id="fig|1056511.3.peg.3299"/>
<sequence length="50" mass="5519">MHFAENKEKVLTYMVSKGFVAENMPSIGSTMSKSPPSTMKHQSTSSEPDK</sequence>
<keyword evidence="3" id="KW-1185">Reference proteome</keyword>
<dbReference type="AlphaFoldDB" id="L8JAS8"/>
<organism evidence="2 3">
    <name type="scientific">Photobacterium marinum</name>
    <dbReference type="NCBI Taxonomy" id="1056511"/>
    <lineage>
        <taxon>Bacteria</taxon>
        <taxon>Pseudomonadati</taxon>
        <taxon>Pseudomonadota</taxon>
        <taxon>Gammaproteobacteria</taxon>
        <taxon>Vibrionales</taxon>
        <taxon>Vibrionaceae</taxon>
        <taxon>Photobacterium</taxon>
    </lineage>
</organism>
<feature type="compositionally biased region" description="Polar residues" evidence="1">
    <location>
        <begin position="26"/>
        <end position="50"/>
    </location>
</feature>
<name>L8JAS8_9GAMM</name>
<dbReference type="EMBL" id="AMZO01000023">
    <property type="protein sequence ID" value="ELR64654.1"/>
    <property type="molecule type" value="Genomic_DNA"/>
</dbReference>
<reference evidence="2 3" key="1">
    <citation type="submission" date="2012-12" db="EMBL/GenBank/DDBJ databases">
        <title>Genome Assembly of Photobacterium sp. AK15.</title>
        <authorList>
            <person name="Khatri I."/>
            <person name="Vaidya B."/>
            <person name="Srinivas T.N.R."/>
            <person name="Subramanian S."/>
            <person name="Pinnaka A."/>
        </authorList>
    </citation>
    <scope>NUCLEOTIDE SEQUENCE [LARGE SCALE GENOMIC DNA]</scope>
    <source>
        <strain evidence="2 3">AK15</strain>
    </source>
</reference>
<dbReference type="Proteomes" id="UP000011134">
    <property type="component" value="Unassembled WGS sequence"/>
</dbReference>
<evidence type="ECO:0000256" key="1">
    <source>
        <dbReference type="SAM" id="MobiDB-lite"/>
    </source>
</evidence>
<feature type="region of interest" description="Disordered" evidence="1">
    <location>
        <begin position="25"/>
        <end position="50"/>
    </location>
</feature>
<comment type="caution">
    <text evidence="2">The sequence shown here is derived from an EMBL/GenBank/DDBJ whole genome shotgun (WGS) entry which is preliminary data.</text>
</comment>
<accession>L8JAS8</accession>
<dbReference type="RefSeq" id="WP_007467563.1">
    <property type="nucleotide sequence ID" value="NZ_AMZO01000023.1"/>
</dbReference>
<proteinExistence type="predicted"/>
<protein>
    <submittedName>
        <fullName evidence="2">Uncharacterized protein</fullName>
    </submittedName>
</protein>